<evidence type="ECO:0000256" key="2">
    <source>
        <dbReference type="ARBA" id="ARBA00022833"/>
    </source>
</evidence>
<feature type="non-terminal residue" evidence="5">
    <location>
        <position position="1"/>
    </location>
</feature>
<reference evidence="5 6" key="1">
    <citation type="journal article" date="2017" name="Gigascience">
        <title>Draft genome of the honey bee ectoparasitic mite, Tropilaelaps mercedesae, is shaped by the parasitic life history.</title>
        <authorList>
            <person name="Dong X."/>
            <person name="Armstrong S.D."/>
            <person name="Xia D."/>
            <person name="Makepeace B.L."/>
            <person name="Darby A.C."/>
            <person name="Kadowaki T."/>
        </authorList>
    </citation>
    <scope>NUCLEOTIDE SEQUENCE [LARGE SCALE GENOMIC DNA]</scope>
    <source>
        <strain evidence="5">Wuxi-XJTLU</strain>
    </source>
</reference>
<dbReference type="EMBL" id="MNPL01012437">
    <property type="protein sequence ID" value="OQR72133.1"/>
    <property type="molecule type" value="Genomic_DNA"/>
</dbReference>
<comment type="caution">
    <text evidence="5">The sequence shown here is derived from an EMBL/GenBank/DDBJ whole genome shotgun (WGS) entry which is preliminary data.</text>
</comment>
<dbReference type="SUPFAM" id="SSF57850">
    <property type="entry name" value="RING/U-box"/>
    <property type="match status" value="1"/>
</dbReference>
<organism evidence="5 6">
    <name type="scientific">Tropilaelaps mercedesae</name>
    <dbReference type="NCBI Taxonomy" id="418985"/>
    <lineage>
        <taxon>Eukaryota</taxon>
        <taxon>Metazoa</taxon>
        <taxon>Ecdysozoa</taxon>
        <taxon>Arthropoda</taxon>
        <taxon>Chelicerata</taxon>
        <taxon>Arachnida</taxon>
        <taxon>Acari</taxon>
        <taxon>Parasitiformes</taxon>
        <taxon>Mesostigmata</taxon>
        <taxon>Gamasina</taxon>
        <taxon>Dermanyssoidea</taxon>
        <taxon>Laelapidae</taxon>
        <taxon>Tropilaelaps</taxon>
    </lineage>
</organism>
<dbReference type="InterPro" id="IPR013083">
    <property type="entry name" value="Znf_RING/FYVE/PHD"/>
</dbReference>
<dbReference type="PROSITE" id="PS50089">
    <property type="entry name" value="ZF_RING_2"/>
    <property type="match status" value="1"/>
</dbReference>
<feature type="domain" description="RING-type" evidence="4">
    <location>
        <begin position="97"/>
        <end position="133"/>
    </location>
</feature>
<dbReference type="PANTHER" id="PTHR15379:SF2">
    <property type="entry name" value="CELL GROWTH REGULATOR WITH RING FINGER DOMAIN PROTEIN 1"/>
    <property type="match status" value="1"/>
</dbReference>
<keyword evidence="1 3" id="KW-0863">Zinc-finger</keyword>
<dbReference type="AlphaFoldDB" id="A0A1V9XFG0"/>
<dbReference type="Pfam" id="PF13920">
    <property type="entry name" value="zf-C3HC4_3"/>
    <property type="match status" value="1"/>
</dbReference>
<proteinExistence type="predicted"/>
<evidence type="ECO:0000256" key="3">
    <source>
        <dbReference type="PROSITE-ProRule" id="PRU00175"/>
    </source>
</evidence>
<dbReference type="InParanoid" id="A0A1V9XFG0"/>
<dbReference type="GO" id="GO:0030308">
    <property type="term" value="P:negative regulation of cell growth"/>
    <property type="evidence" value="ECO:0007669"/>
    <property type="project" value="TreeGrafter"/>
</dbReference>
<accession>A0A1V9XFG0</accession>
<dbReference type="PANTHER" id="PTHR15379">
    <property type="entry name" value="CELL GROWTH REGULATOR WITH RING FINGER DOMAIN PROTEIN 1"/>
    <property type="match status" value="1"/>
</dbReference>
<evidence type="ECO:0000256" key="1">
    <source>
        <dbReference type="ARBA" id="ARBA00022771"/>
    </source>
</evidence>
<dbReference type="OrthoDB" id="10251219at2759"/>
<evidence type="ECO:0000313" key="5">
    <source>
        <dbReference type="EMBL" id="OQR72133.1"/>
    </source>
</evidence>
<evidence type="ECO:0000313" key="6">
    <source>
        <dbReference type="Proteomes" id="UP000192247"/>
    </source>
</evidence>
<dbReference type="InterPro" id="IPR042496">
    <property type="entry name" value="CGRF1"/>
</dbReference>
<dbReference type="InterPro" id="IPR001841">
    <property type="entry name" value="Znf_RING"/>
</dbReference>
<keyword evidence="6" id="KW-1185">Reference proteome</keyword>
<name>A0A1V9XFG0_9ACAR</name>
<sequence length="178" mass="20498">DFPWNEQLPHEYDEAHPIPEMGRRRLRLEVKDCELGDQPRTRYHLVTIVTAPEADTSLYSIYHLYGCSLKTSVLQQYLKSDGGRLLAIRTMFDEPRCVVCMDQPATHTLLPCRHACICHECFAHIEDRCPMCRMFVESFFVTTDPISRSNSSGNQQQFEAQRAAMAVAERQFVEGNNN</sequence>
<gene>
    <name evidence="5" type="ORF">BIW11_01367</name>
</gene>
<dbReference type="Proteomes" id="UP000192247">
    <property type="component" value="Unassembled WGS sequence"/>
</dbReference>
<dbReference type="GO" id="GO:0008270">
    <property type="term" value="F:zinc ion binding"/>
    <property type="evidence" value="ECO:0007669"/>
    <property type="project" value="UniProtKB-KW"/>
</dbReference>
<keyword evidence="2" id="KW-0862">Zinc</keyword>
<dbReference type="Gene3D" id="3.30.40.10">
    <property type="entry name" value="Zinc/RING finger domain, C3HC4 (zinc finger)"/>
    <property type="match status" value="1"/>
</dbReference>
<protein>
    <recommendedName>
        <fullName evidence="4">RING-type domain-containing protein</fullName>
    </recommendedName>
</protein>
<dbReference type="STRING" id="418985.A0A1V9XFG0"/>
<evidence type="ECO:0000259" key="4">
    <source>
        <dbReference type="PROSITE" id="PS50089"/>
    </source>
</evidence>
<keyword evidence="1 3" id="KW-0479">Metal-binding</keyword>